<dbReference type="SUPFAM" id="SSF56601">
    <property type="entry name" value="beta-lactamase/transpeptidase-like"/>
    <property type="match status" value="1"/>
</dbReference>
<evidence type="ECO:0000259" key="1">
    <source>
        <dbReference type="Pfam" id="PF00144"/>
    </source>
</evidence>
<dbReference type="Pfam" id="PF00144">
    <property type="entry name" value="Beta-lactamase"/>
    <property type="match status" value="1"/>
</dbReference>
<evidence type="ECO:0000313" key="3">
    <source>
        <dbReference type="Proteomes" id="UP000199800"/>
    </source>
</evidence>
<protein>
    <submittedName>
        <fullName evidence="2">CubicO group peptidase, beta-lactamase class C family</fullName>
    </submittedName>
</protein>
<gene>
    <name evidence="2" type="ORF">SAMN04487772_102115</name>
</gene>
<dbReference type="RefSeq" id="WP_092475569.1">
    <property type="nucleotide sequence ID" value="NZ_FOHN01000002.1"/>
</dbReference>
<dbReference type="PANTHER" id="PTHR43283:SF7">
    <property type="entry name" value="BETA-LACTAMASE-RELATED DOMAIN-CONTAINING PROTEIN"/>
    <property type="match status" value="1"/>
</dbReference>
<sequence length="602" mass="69286">MGIKLRVRTLDFFSKIVNGNINKVSYIEFEPQKPSYVKRKAKKKLPRSTPEEQGISSKYLKEFLMELDREEAVHTQGIMIARNGAVVLEGAYAPYELDTWRITHSLCKSFVGIAVGIAIEEGYFALTDTVASIFGKEYHFIKGLLQKDITIQNLLTMSSGIAFNEVGAVIDREWRRSFLDAMPSFKPGSEFAYNSMNTYMLSAIIQKTTNVTLMDYLREHIFEPLGIENIYWEESPEFIVKGGWGCYISLEDRTKIGQLLLNKGKWEGKQLIPEKWIFEMTKKQIDTPHFINQYGYGYQIWIGKRRGSFIMNGVLGQNTIVLPDINMVISILSSNENLFLESKLMDIIEKYFAGDDFCPEQPMEPNHMMYSQLRNYIGGLSFEKPFERVRNMAERKNGWPKAVSKKRSRFSSLVSDFPYGLEQITDIKFYVNEETSASIIPLFIQTMQNNFSQGIKSFQFRKEKGLLILDIEEKELRFQIPIGFARPQYSVLDIHGELYRISAWGILTYTEDEKPVLKLQIAFLENTNCRTMKFYFERESVCVKVNETPDLSKVIDGLIPFLGISLPLGGVETIKNTELVQSRISQIVSPEFYAFTQKHGNK</sequence>
<dbReference type="PANTHER" id="PTHR43283">
    <property type="entry name" value="BETA-LACTAMASE-RELATED"/>
    <property type="match status" value="1"/>
</dbReference>
<dbReference type="Gene3D" id="3.40.710.10">
    <property type="entry name" value="DD-peptidase/beta-lactamase superfamily"/>
    <property type="match status" value="1"/>
</dbReference>
<evidence type="ECO:0000313" key="2">
    <source>
        <dbReference type="EMBL" id="SES70545.1"/>
    </source>
</evidence>
<dbReference type="Proteomes" id="UP000199800">
    <property type="component" value="Unassembled WGS sequence"/>
</dbReference>
<feature type="domain" description="Beta-lactamase-related" evidence="1">
    <location>
        <begin position="77"/>
        <end position="335"/>
    </location>
</feature>
<organism evidence="2 3">
    <name type="scientific">[Clostridium] polysaccharolyticum</name>
    <dbReference type="NCBI Taxonomy" id="29364"/>
    <lineage>
        <taxon>Bacteria</taxon>
        <taxon>Bacillati</taxon>
        <taxon>Bacillota</taxon>
        <taxon>Clostridia</taxon>
        <taxon>Lachnospirales</taxon>
        <taxon>Lachnospiraceae</taxon>
    </lineage>
</organism>
<dbReference type="STRING" id="29364.SAMN04487772_102115"/>
<dbReference type="OrthoDB" id="9773047at2"/>
<reference evidence="2 3" key="1">
    <citation type="submission" date="2016-10" db="EMBL/GenBank/DDBJ databases">
        <authorList>
            <person name="de Groot N.N."/>
        </authorList>
    </citation>
    <scope>NUCLEOTIDE SEQUENCE [LARGE SCALE GENOMIC DNA]</scope>
    <source>
        <strain evidence="2 3">DSM 1801</strain>
    </source>
</reference>
<dbReference type="AlphaFoldDB" id="A0A1H9YN37"/>
<keyword evidence="3" id="KW-1185">Reference proteome</keyword>
<name>A0A1H9YN37_9FIRM</name>
<dbReference type="InterPro" id="IPR050789">
    <property type="entry name" value="Diverse_Enzym_Activities"/>
</dbReference>
<proteinExistence type="predicted"/>
<accession>A0A1H9YN37</accession>
<dbReference type="EMBL" id="FOHN01000002">
    <property type="protein sequence ID" value="SES70545.1"/>
    <property type="molecule type" value="Genomic_DNA"/>
</dbReference>
<dbReference type="InterPro" id="IPR012338">
    <property type="entry name" value="Beta-lactam/transpept-like"/>
</dbReference>
<dbReference type="InterPro" id="IPR001466">
    <property type="entry name" value="Beta-lactam-related"/>
</dbReference>